<evidence type="ECO:0000313" key="3">
    <source>
        <dbReference type="Proteomes" id="UP000664859"/>
    </source>
</evidence>
<evidence type="ECO:0000256" key="1">
    <source>
        <dbReference type="SAM" id="MobiDB-lite"/>
    </source>
</evidence>
<dbReference type="EMBL" id="JAFCMP010000468">
    <property type="protein sequence ID" value="KAG5179423.1"/>
    <property type="molecule type" value="Genomic_DNA"/>
</dbReference>
<proteinExistence type="predicted"/>
<sequence>MVVDVLRDGRGGVNAAGYTASTARRAAEGSAADCLTIRERPATPPEIRKWRRSQTAPGERLQHPGLRDDVKRLDPKAVYGVCKVKGSDHVPDVWKQASDTQVHTLRGSGRVPDARKQASAAVPVLGAVPSDRCRWRPGAEGGLARLKLGMSEAVYRSSRDEALGKSKTRGHRIPGQSGTPEARAGQAAPRTKPDFKYGVTSTASEAVKPADEEVEAMYKRSHHSYGPGEQRRAKMYEAWRAVKRGYDWPVDAKQTVFGRPGNGAKALNGASVNVAAALTAGGADGGEPARVTSKKLHDFRQLQASLGRAHNLAQDGASRRAAADAAHVYGKPAQRRTAAARAVRRAVPVLLGATREVSSGGGASLGTRRAHGKLMWRPLWPPPMPGDWDARACVEGDYTFAQQQPDADLGKSLTPGFRNVTTELWRDSKTAIKPGFRNVTMEDRAFGVPAIRTDIPAPAQRSVADAQNYGDGVPARYLVNPGQFSSLGVEDDEFFCARPKASALARALPLLSAALRAHPEAHADSPRCISGFACTNFTHTAEELKELFAAVGTHYDDDVFDAIFAEASGGGGGGASITELQASGGSGSGGSASITELQRCAAGYDMAVEKGREGAWRESERCGSGGATESERGWRSVRTGCMRRRWPLTPERTPHVVRCGEAGAAVGARAALGRDWLH</sequence>
<dbReference type="OrthoDB" id="2096280at2759"/>
<comment type="caution">
    <text evidence="2">The sequence shown here is derived from an EMBL/GenBank/DDBJ whole genome shotgun (WGS) entry which is preliminary data.</text>
</comment>
<dbReference type="Proteomes" id="UP000664859">
    <property type="component" value="Unassembled WGS sequence"/>
</dbReference>
<accession>A0A836CBW9</accession>
<gene>
    <name evidence="2" type="ORF">JKP88DRAFT_349955</name>
</gene>
<reference evidence="2" key="1">
    <citation type="submission" date="2021-02" db="EMBL/GenBank/DDBJ databases">
        <title>First Annotated Genome of the Yellow-green Alga Tribonema minus.</title>
        <authorList>
            <person name="Mahan K.M."/>
        </authorList>
    </citation>
    <scope>NUCLEOTIDE SEQUENCE</scope>
    <source>
        <strain evidence="2">UTEX B ZZ1240</strain>
    </source>
</reference>
<keyword evidence="3" id="KW-1185">Reference proteome</keyword>
<dbReference type="AlphaFoldDB" id="A0A836CBW9"/>
<feature type="region of interest" description="Disordered" evidence="1">
    <location>
        <begin position="159"/>
        <end position="206"/>
    </location>
</feature>
<protein>
    <submittedName>
        <fullName evidence="2">Uncharacterized protein</fullName>
    </submittedName>
</protein>
<name>A0A836CBW9_9STRA</name>
<organism evidence="2 3">
    <name type="scientific">Tribonema minus</name>
    <dbReference type="NCBI Taxonomy" id="303371"/>
    <lineage>
        <taxon>Eukaryota</taxon>
        <taxon>Sar</taxon>
        <taxon>Stramenopiles</taxon>
        <taxon>Ochrophyta</taxon>
        <taxon>PX clade</taxon>
        <taxon>Xanthophyceae</taxon>
        <taxon>Tribonematales</taxon>
        <taxon>Tribonemataceae</taxon>
        <taxon>Tribonema</taxon>
    </lineage>
</organism>
<evidence type="ECO:0000313" key="2">
    <source>
        <dbReference type="EMBL" id="KAG5179423.1"/>
    </source>
</evidence>